<dbReference type="SUPFAM" id="SSF81296">
    <property type="entry name" value="E set domains"/>
    <property type="match status" value="2"/>
</dbReference>
<dbReference type="InterPro" id="IPR011021">
    <property type="entry name" value="Arrestin-like_N"/>
</dbReference>
<dbReference type="InterPro" id="IPR014752">
    <property type="entry name" value="Arrestin-like_C"/>
</dbReference>
<dbReference type="PANTHER" id="PTHR11188">
    <property type="entry name" value="ARRESTIN DOMAIN CONTAINING PROTEIN"/>
    <property type="match status" value="1"/>
</dbReference>
<evidence type="ECO:0000313" key="4">
    <source>
        <dbReference type="RefSeq" id="XP_005092054.1"/>
    </source>
</evidence>
<dbReference type="Pfam" id="PF02752">
    <property type="entry name" value="Arrestin_C"/>
    <property type="match status" value="1"/>
</dbReference>
<evidence type="ECO:0000256" key="1">
    <source>
        <dbReference type="ARBA" id="ARBA00005298"/>
    </source>
</evidence>
<evidence type="ECO:0000313" key="3">
    <source>
        <dbReference type="Proteomes" id="UP000694888"/>
    </source>
</evidence>
<dbReference type="RefSeq" id="XP_005092054.1">
    <property type="nucleotide sequence ID" value="XM_005091997.2"/>
</dbReference>
<feature type="domain" description="Arrestin C-terminal-like" evidence="2">
    <location>
        <begin position="187"/>
        <end position="315"/>
    </location>
</feature>
<proteinExistence type="inferred from homology"/>
<dbReference type="PANTHER" id="PTHR11188:SF176">
    <property type="entry name" value="ARRESTIN DOMAIN-CONTAINING PROTEIN 1"/>
    <property type="match status" value="1"/>
</dbReference>
<dbReference type="SMART" id="SM01017">
    <property type="entry name" value="Arrestin_C"/>
    <property type="match status" value="1"/>
</dbReference>
<reference evidence="4" key="1">
    <citation type="submission" date="2025-08" db="UniProtKB">
        <authorList>
            <consortium name="RefSeq"/>
        </authorList>
    </citation>
    <scope>IDENTIFICATION</scope>
</reference>
<name>A0ABM0JER4_APLCA</name>
<protein>
    <submittedName>
        <fullName evidence="4">Arrestin domain-containing protein 17</fullName>
    </submittedName>
</protein>
<dbReference type="Proteomes" id="UP000694888">
    <property type="component" value="Unplaced"/>
</dbReference>
<dbReference type="InterPro" id="IPR011022">
    <property type="entry name" value="Arrestin_C-like"/>
</dbReference>
<comment type="similarity">
    <text evidence="1">Belongs to the arrestin family.</text>
</comment>
<sequence>MARVLCFAILTNDRRSVCWAGGVLEGKVTLDISTPLPVRGVRMTFYGEGRVEWAEGSPVPHMNRLAKQRRKAWKNVRTIADTEIYSKTTTILYGADPESTYMHVLPAGNHCMPFELPVPSDLPSSYEGCHGYVRYWLECVLDVIGHVEQITKKAFTVISKYNLNTDPIAEKEIKRREEVSVCCGCGAPGFFDIRYFVSRHGYVPGEKMMVDIRTRNFTNSIVHLFLRFKTTTTYHAKGKQVKVDKKLHEGEKTLESAESLKWNPEIPVPPLPPTGLGGSRVIDVRYWLEVEMYSDASFTDSIHFVDEIRIGTLPLDHVTTALPVTQQPGGKSTRSGLLPIGYPTPEVRALPAPGPAVVPRNDVLNWTPSDGTSGGSANRVHAYNGHVVHHSLSTSSNSLAW</sequence>
<dbReference type="GeneID" id="101847017"/>
<keyword evidence="3" id="KW-1185">Reference proteome</keyword>
<dbReference type="InterPro" id="IPR014756">
    <property type="entry name" value="Ig_E-set"/>
</dbReference>
<organism evidence="3 4">
    <name type="scientific">Aplysia californica</name>
    <name type="common">California sea hare</name>
    <dbReference type="NCBI Taxonomy" id="6500"/>
    <lineage>
        <taxon>Eukaryota</taxon>
        <taxon>Metazoa</taxon>
        <taxon>Spiralia</taxon>
        <taxon>Lophotrochozoa</taxon>
        <taxon>Mollusca</taxon>
        <taxon>Gastropoda</taxon>
        <taxon>Heterobranchia</taxon>
        <taxon>Euthyneura</taxon>
        <taxon>Tectipleura</taxon>
        <taxon>Aplysiida</taxon>
        <taxon>Aplysioidea</taxon>
        <taxon>Aplysiidae</taxon>
        <taxon>Aplysia</taxon>
    </lineage>
</organism>
<dbReference type="InterPro" id="IPR050357">
    <property type="entry name" value="Arrestin_domain-protein"/>
</dbReference>
<accession>A0ABM0JER4</accession>
<evidence type="ECO:0000259" key="2">
    <source>
        <dbReference type="SMART" id="SM01017"/>
    </source>
</evidence>
<dbReference type="Pfam" id="PF00339">
    <property type="entry name" value="Arrestin_N"/>
    <property type="match status" value="1"/>
</dbReference>
<dbReference type="Gene3D" id="2.60.40.640">
    <property type="match status" value="2"/>
</dbReference>
<gene>
    <name evidence="4" type="primary">LOC101847017</name>
</gene>